<dbReference type="InterPro" id="IPR024071">
    <property type="entry name" value="S-Me-THD_C_sf"/>
</dbReference>
<dbReference type="InterPro" id="IPR048350">
    <property type="entry name" value="S-Me-THD-like_C"/>
</dbReference>
<dbReference type="PANTHER" id="PTHR11365">
    <property type="entry name" value="5-OXOPROLINASE RELATED"/>
    <property type="match status" value="1"/>
</dbReference>
<keyword evidence="6" id="KW-1185">Reference proteome</keyword>
<dbReference type="Proteomes" id="UP001195483">
    <property type="component" value="Unassembled WGS sequence"/>
</dbReference>
<dbReference type="Pfam" id="PF01968">
    <property type="entry name" value="Hydantoinase_A"/>
    <property type="match status" value="1"/>
</dbReference>
<dbReference type="Gene3D" id="3.40.1610.10">
    <property type="entry name" value="CV3147-like domain"/>
    <property type="match status" value="1"/>
</dbReference>
<gene>
    <name evidence="5" type="ORF">CHS0354_036212</name>
</gene>
<evidence type="ECO:0000259" key="2">
    <source>
        <dbReference type="Pfam" id="PF05378"/>
    </source>
</evidence>
<evidence type="ECO:0000259" key="4">
    <source>
        <dbReference type="Pfam" id="PF20906"/>
    </source>
</evidence>
<dbReference type="GO" id="GO:0016787">
    <property type="term" value="F:hydrolase activity"/>
    <property type="evidence" value="ECO:0007669"/>
    <property type="project" value="InterPro"/>
</dbReference>
<evidence type="ECO:0000259" key="1">
    <source>
        <dbReference type="Pfam" id="PF01968"/>
    </source>
</evidence>
<feature type="domain" description="S-Me-THD-like C-terminal" evidence="4">
    <location>
        <begin position="858"/>
        <end position="1053"/>
    </location>
</feature>
<dbReference type="InterPro" id="IPR008040">
    <property type="entry name" value="Hydant_A_N"/>
</dbReference>
<dbReference type="AlphaFoldDB" id="A0AAE0W3H9"/>
<feature type="domain" description="S-Me-THD N-terminal" evidence="3">
    <location>
        <begin position="650"/>
        <end position="740"/>
    </location>
</feature>
<evidence type="ECO:0000259" key="3">
    <source>
        <dbReference type="Pfam" id="PF06032"/>
    </source>
</evidence>
<dbReference type="InterPro" id="IPR027479">
    <property type="entry name" value="S-Me-THD_N_sf"/>
</dbReference>
<dbReference type="InterPro" id="IPR045079">
    <property type="entry name" value="Oxoprolinase-like"/>
</dbReference>
<name>A0AAE0W3H9_9BIVA</name>
<dbReference type="Pfam" id="PF05378">
    <property type="entry name" value="Hydant_A_N"/>
    <property type="match status" value="1"/>
</dbReference>
<reference evidence="5" key="3">
    <citation type="submission" date="2023-05" db="EMBL/GenBank/DDBJ databases">
        <authorList>
            <person name="Smith C.H."/>
        </authorList>
    </citation>
    <scope>NUCLEOTIDE SEQUENCE</scope>
    <source>
        <strain evidence="5">CHS0354</strain>
        <tissue evidence="5">Mantle</tissue>
    </source>
</reference>
<dbReference type="Pfam" id="PF20906">
    <property type="entry name" value="S-Me-THD_C"/>
    <property type="match status" value="1"/>
</dbReference>
<dbReference type="PANTHER" id="PTHR11365:SF10">
    <property type="entry name" value="HYDANTOINASE_OXOPROLINASE"/>
    <property type="match status" value="1"/>
</dbReference>
<dbReference type="Pfam" id="PF06032">
    <property type="entry name" value="S-Me-THD_N"/>
    <property type="match status" value="2"/>
</dbReference>
<reference evidence="5" key="2">
    <citation type="journal article" date="2021" name="Genome Biol. Evol.">
        <title>Developing a high-quality reference genome for a parasitic bivalve with doubly uniparental inheritance (Bivalvia: Unionida).</title>
        <authorList>
            <person name="Smith C.H."/>
        </authorList>
    </citation>
    <scope>NUCLEOTIDE SEQUENCE</scope>
    <source>
        <strain evidence="5">CHS0354</strain>
        <tissue evidence="5">Mantle</tissue>
    </source>
</reference>
<dbReference type="SUPFAM" id="SSF53067">
    <property type="entry name" value="Actin-like ATPase domain"/>
    <property type="match status" value="1"/>
</dbReference>
<protein>
    <recommendedName>
        <fullName evidence="7">Hydantoinase</fullName>
    </recommendedName>
</protein>
<dbReference type="InterPro" id="IPR002821">
    <property type="entry name" value="Hydantoinase_A"/>
</dbReference>
<feature type="domain" description="Hydantoinase A/oxoprolinase" evidence="1">
    <location>
        <begin position="203"/>
        <end position="384"/>
    </location>
</feature>
<sequence>MDVKKVIVGVDVGGTNTDAVVIHPKQGNEHELLSKVKTITTPDITSGVQLAVIRSLNEARIKYFKLAVLQVNIGTTHFVNAVVQRKNLAKVSVIRLCGTSSIKLPPFSDFPEYILSVIKGKCFLVNGGYQFDGKEISPLDENEIVSCLEELKSLNIKHIVVSGIFSSVRCDQEVKVKHIIDEHYPEASVTLSHTIGQLGILERENAAILNECIKPLCQITIEGFRSAIKELGLECPLFLTQNDGTIISDEQALQYPVYTFASGPTNSMRGAAFLSGVKDAIVVDIGGTTSDIGVIKSGFPREASSQVRIAGIRTNIRMSDVISIGLGGGSYVGVKKDETGKIVDVSVGPLSSGYNLQNEAYVFADNGNLSTRTITATDIAVAAGLAKLGNDKNTSAIPEEVVTRGIAKIKIMLETVIDQMRFSGEEMPVIFVGGGSILVDMKDKINGACQTLTPEHYDVANAVGAALSQVSGSFDHIINLAEKIDADELQKELVMAKLASGPSISAEDERFVEEKVRKRYLEQARNQALEESFQKAKESAILAGAKPETVTIVEKSDVALSYLPGNATRIKVKVVGDLQVDMTDKEFSLYCEKEVKIYSPPEKVSEGQKQTVTASGQSFDSESEMSSLLSIYSEPHIDTMTGEWILSEWDIECISIGAGILGCGGGGSPYIGRILALRCLREGKKIRVTTPDIFYEKAHIQKDVFLINAFMGAPLICIEKLQSGNETIAAMECMMDLFQTGDFNEGVLGNTENVVIKEETGLTYIDDYRVSSTKNLTSEFSNKRLAAVLSAEIGGMNSFEPLLVSAELNLPVVDCDGMGRAFPELQMFSPLIYGMCPYPSTLADDAGRRAVVLKCDEPKRLENHFRKVVVEMGCSAAIVLSFLNKEDLMNKTVKYSLSRAWRIGSAVLKARTRNESPVHAIIRQEKGTLLIVGKISDVLRETTGGFNRGFLNIEGLENYQGKYLSIEFQNEFLLARNLTAGGQLSSVLVCVPDLISIVDSDTGYPIQTEDIRYGLRVTVIAMAASPMMTSEQALKFVGPQAFGFPEDVKYIPVAEYVEYGPVGPTSL</sequence>
<comment type="caution">
    <text evidence="5">The sequence shown here is derived from an EMBL/GenBank/DDBJ whole genome shotgun (WGS) entry which is preliminary data.</text>
</comment>
<dbReference type="InterPro" id="IPR010318">
    <property type="entry name" value="S-Me-THD_N"/>
</dbReference>
<feature type="domain" description="Hydantoinase/oxoprolinase N-terminal" evidence="2">
    <location>
        <begin position="8"/>
        <end position="183"/>
    </location>
</feature>
<accession>A0AAE0W3H9</accession>
<evidence type="ECO:0000313" key="5">
    <source>
        <dbReference type="EMBL" id="KAK3598905.1"/>
    </source>
</evidence>
<feature type="domain" description="S-Me-THD N-terminal" evidence="3">
    <location>
        <begin position="776"/>
        <end position="852"/>
    </location>
</feature>
<reference evidence="5" key="1">
    <citation type="journal article" date="2021" name="Genome Biol. Evol.">
        <title>A High-Quality Reference Genome for a Parasitic Bivalve with Doubly Uniparental Inheritance (Bivalvia: Unionida).</title>
        <authorList>
            <person name="Smith C.H."/>
        </authorList>
    </citation>
    <scope>NUCLEOTIDE SEQUENCE</scope>
    <source>
        <strain evidence="5">CHS0354</strain>
    </source>
</reference>
<dbReference type="Gene3D" id="2.40.390.10">
    <property type="entry name" value="CV3147-like"/>
    <property type="match status" value="1"/>
</dbReference>
<dbReference type="EMBL" id="JAEAOA010002121">
    <property type="protein sequence ID" value="KAK3598905.1"/>
    <property type="molecule type" value="Genomic_DNA"/>
</dbReference>
<organism evidence="5 6">
    <name type="scientific">Potamilus streckersoni</name>
    <dbReference type="NCBI Taxonomy" id="2493646"/>
    <lineage>
        <taxon>Eukaryota</taxon>
        <taxon>Metazoa</taxon>
        <taxon>Spiralia</taxon>
        <taxon>Lophotrochozoa</taxon>
        <taxon>Mollusca</taxon>
        <taxon>Bivalvia</taxon>
        <taxon>Autobranchia</taxon>
        <taxon>Heteroconchia</taxon>
        <taxon>Palaeoheterodonta</taxon>
        <taxon>Unionida</taxon>
        <taxon>Unionoidea</taxon>
        <taxon>Unionidae</taxon>
        <taxon>Ambleminae</taxon>
        <taxon>Lampsilini</taxon>
        <taxon>Potamilus</taxon>
    </lineage>
</organism>
<evidence type="ECO:0008006" key="7">
    <source>
        <dbReference type="Google" id="ProtNLM"/>
    </source>
</evidence>
<evidence type="ECO:0000313" key="6">
    <source>
        <dbReference type="Proteomes" id="UP001195483"/>
    </source>
</evidence>
<dbReference type="SUPFAM" id="SSF160991">
    <property type="entry name" value="CV3147-like"/>
    <property type="match status" value="1"/>
</dbReference>
<proteinExistence type="predicted"/>
<dbReference type="InterPro" id="IPR043129">
    <property type="entry name" value="ATPase_NBD"/>
</dbReference>